<dbReference type="Proteomes" id="UP001153076">
    <property type="component" value="Unassembled WGS sequence"/>
</dbReference>
<evidence type="ECO:0008006" key="6">
    <source>
        <dbReference type="Google" id="ProtNLM"/>
    </source>
</evidence>
<proteinExistence type="predicted"/>
<evidence type="ECO:0000256" key="1">
    <source>
        <dbReference type="SAM" id="MobiDB-lite"/>
    </source>
</evidence>
<dbReference type="InterPro" id="IPR005135">
    <property type="entry name" value="Endo/exonuclease/phosphatase"/>
</dbReference>
<dbReference type="InterPro" id="IPR026960">
    <property type="entry name" value="RVT-Znf"/>
</dbReference>
<dbReference type="PANTHER" id="PTHR35218:SF9">
    <property type="entry name" value="ENDONUCLEASE_EXONUCLEASE_PHOSPHATASE DOMAIN-CONTAINING PROTEIN"/>
    <property type="match status" value="1"/>
</dbReference>
<feature type="domain" description="Reverse transcriptase zinc-binding" evidence="3">
    <location>
        <begin position="528"/>
        <end position="591"/>
    </location>
</feature>
<keyword evidence="5" id="KW-1185">Reference proteome</keyword>
<reference evidence="4" key="1">
    <citation type="submission" date="2022-04" db="EMBL/GenBank/DDBJ databases">
        <title>Carnegiea gigantea Genome sequencing and assembly v2.</title>
        <authorList>
            <person name="Copetti D."/>
            <person name="Sanderson M.J."/>
            <person name="Burquez A."/>
            <person name="Wojciechowski M.F."/>
        </authorList>
    </citation>
    <scope>NUCLEOTIDE SEQUENCE</scope>
    <source>
        <strain evidence="4">SGP5-SGP5p</strain>
        <tissue evidence="4">Aerial part</tissue>
    </source>
</reference>
<feature type="compositionally biased region" description="Polar residues" evidence="1">
    <location>
        <begin position="169"/>
        <end position="179"/>
    </location>
</feature>
<evidence type="ECO:0000259" key="3">
    <source>
        <dbReference type="Pfam" id="PF13966"/>
    </source>
</evidence>
<dbReference type="PANTHER" id="PTHR35218">
    <property type="entry name" value="RNASE H DOMAIN-CONTAINING PROTEIN"/>
    <property type="match status" value="1"/>
</dbReference>
<dbReference type="Pfam" id="PF03372">
    <property type="entry name" value="Exo_endo_phos"/>
    <property type="match status" value="1"/>
</dbReference>
<sequence>MLSRENALSTQELDLVNRSNKKIKRNANGDPITTGDAATSMDLENEVEPENNHEAEAVTQQNPKISFRDKLAKNNPNMVFSSCSNPVWNNEEEYYTSEDDEQDPNVEEDPRCPTIRLTKEQKHRPEYIEEFGPWMMVKKLARQKNTKPNNAPGKEKDTHPQMRSGPQRVDTQSEGNTLGATGKFPNQAGHSREAQCANPGGSRFEILGELDTEENPDAGIHPLEVTRNYRPLNDTHSLSCDISMNSTNQQSNNLSMLVWNVQGAVSKEFLFTLKKLRQRYKPGILVLVETKISGVNADEVCRRIAYNDKFRVEANGFSRGIWVLWKSEFITMEIMNKYGDDWLFSAVYGSPQEVTRNELWHKLSDFAQANNRPWMLAGDFNDTRDMEERMNCGDDLARRCLNFNHWIENNGFIDLADASNTWRGILESSQYIKQGSHMEVGNGRSAKFWHQSWALSKPLSQFCIAPIPSQIVDYKVEDFWDDELGWKWHLFTNLLPTNILKMIATHRLTPGDDCDDFLVWDGSDSGRFSIKSMLKLIRINQPEEHDQIWDKVWKVHAPQRMRFFLWLVVHDRLMTNSNRFLRALADNPLCKRRG</sequence>
<name>A0A9Q1QK22_9CARY</name>
<feature type="region of interest" description="Disordered" evidence="1">
    <location>
        <begin position="143"/>
        <end position="202"/>
    </location>
</feature>
<feature type="domain" description="Endonuclease/exonuclease/phosphatase" evidence="2">
    <location>
        <begin position="258"/>
        <end position="385"/>
    </location>
</feature>
<protein>
    <recommendedName>
        <fullName evidence="6">Reverse transcriptase zinc-binding domain-containing protein</fullName>
    </recommendedName>
</protein>
<dbReference type="InterPro" id="IPR036691">
    <property type="entry name" value="Endo/exonu/phosph_ase_sf"/>
</dbReference>
<dbReference type="Pfam" id="PF13966">
    <property type="entry name" value="zf-RVT"/>
    <property type="match status" value="1"/>
</dbReference>
<feature type="region of interest" description="Disordered" evidence="1">
    <location>
        <begin position="43"/>
        <end position="62"/>
    </location>
</feature>
<evidence type="ECO:0000259" key="2">
    <source>
        <dbReference type="Pfam" id="PF03372"/>
    </source>
</evidence>
<dbReference type="Gene3D" id="3.60.10.10">
    <property type="entry name" value="Endonuclease/exonuclease/phosphatase"/>
    <property type="match status" value="1"/>
</dbReference>
<dbReference type="GO" id="GO:0003824">
    <property type="term" value="F:catalytic activity"/>
    <property type="evidence" value="ECO:0007669"/>
    <property type="project" value="InterPro"/>
</dbReference>
<evidence type="ECO:0000313" key="4">
    <source>
        <dbReference type="EMBL" id="KAJ8444644.1"/>
    </source>
</evidence>
<comment type="caution">
    <text evidence="4">The sequence shown here is derived from an EMBL/GenBank/DDBJ whole genome shotgun (WGS) entry which is preliminary data.</text>
</comment>
<feature type="region of interest" description="Disordered" evidence="1">
    <location>
        <begin position="18"/>
        <end position="38"/>
    </location>
</feature>
<dbReference type="AlphaFoldDB" id="A0A9Q1QK22"/>
<evidence type="ECO:0000313" key="5">
    <source>
        <dbReference type="Proteomes" id="UP001153076"/>
    </source>
</evidence>
<dbReference type="OrthoDB" id="1296323at2759"/>
<gene>
    <name evidence="4" type="ORF">Cgig2_023707</name>
</gene>
<dbReference type="EMBL" id="JAKOGI010000092">
    <property type="protein sequence ID" value="KAJ8444644.1"/>
    <property type="molecule type" value="Genomic_DNA"/>
</dbReference>
<accession>A0A9Q1QK22</accession>
<dbReference type="SUPFAM" id="SSF56219">
    <property type="entry name" value="DNase I-like"/>
    <property type="match status" value="1"/>
</dbReference>
<organism evidence="4 5">
    <name type="scientific">Carnegiea gigantea</name>
    <dbReference type="NCBI Taxonomy" id="171969"/>
    <lineage>
        <taxon>Eukaryota</taxon>
        <taxon>Viridiplantae</taxon>
        <taxon>Streptophyta</taxon>
        <taxon>Embryophyta</taxon>
        <taxon>Tracheophyta</taxon>
        <taxon>Spermatophyta</taxon>
        <taxon>Magnoliopsida</taxon>
        <taxon>eudicotyledons</taxon>
        <taxon>Gunneridae</taxon>
        <taxon>Pentapetalae</taxon>
        <taxon>Caryophyllales</taxon>
        <taxon>Cactineae</taxon>
        <taxon>Cactaceae</taxon>
        <taxon>Cactoideae</taxon>
        <taxon>Echinocereeae</taxon>
        <taxon>Carnegiea</taxon>
    </lineage>
</organism>